<organism evidence="2 3">
    <name type="scientific">Bermanella marisrubri</name>
    <dbReference type="NCBI Taxonomy" id="207949"/>
    <lineage>
        <taxon>Bacteria</taxon>
        <taxon>Pseudomonadati</taxon>
        <taxon>Pseudomonadota</taxon>
        <taxon>Gammaproteobacteria</taxon>
        <taxon>Oceanospirillales</taxon>
        <taxon>Oceanospirillaceae</taxon>
        <taxon>Bermanella</taxon>
    </lineage>
</organism>
<dbReference type="OrthoDB" id="9790409at2"/>
<evidence type="ECO:0008006" key="4">
    <source>
        <dbReference type="Google" id="ProtNLM"/>
    </source>
</evidence>
<feature type="transmembrane region" description="Helical" evidence="1">
    <location>
        <begin position="42"/>
        <end position="61"/>
    </location>
</feature>
<dbReference type="RefSeq" id="WP_007017205.1">
    <property type="nucleotide sequence ID" value="NZ_CH724113.1"/>
</dbReference>
<feature type="transmembrane region" description="Helical" evidence="1">
    <location>
        <begin position="107"/>
        <end position="128"/>
    </location>
</feature>
<dbReference type="Proteomes" id="UP000004263">
    <property type="component" value="Unassembled WGS sequence"/>
</dbReference>
<keyword evidence="1" id="KW-0472">Membrane</keyword>
<protein>
    <recommendedName>
        <fullName evidence="4">YeeE/YedE family protein</fullName>
    </recommendedName>
</protein>
<sequence>MYLIISAICGLLFGIGLAASDMNNPERVQSFLDIAGNWDPSLMFVMVGALLIAIPSFQWVLHKRNRPVLDKDFHLANKQKIDGKLIGGAIIFGIGWALVGYCPGPAIAALSYGYTDVIIFVVAMMIGAKAHQLMDKPQKNRA</sequence>
<accession>Q1N608</accession>
<reference evidence="2 3" key="1">
    <citation type="submission" date="2006-03" db="EMBL/GenBank/DDBJ databases">
        <authorList>
            <person name="Pinhassi J."/>
            <person name="Pedros-Alio C."/>
            <person name="Ferriera S."/>
            <person name="Johnson J."/>
            <person name="Kravitz S."/>
            <person name="Halpern A."/>
            <person name="Remington K."/>
            <person name="Beeson K."/>
            <person name="Tran B."/>
            <person name="Rogers Y.-H."/>
            <person name="Friedman R."/>
            <person name="Venter J.C."/>
        </authorList>
    </citation>
    <scope>NUCLEOTIDE SEQUENCE [LARGE SCALE GENOMIC DNA]</scope>
    <source>
        <strain evidence="2 3">RED65</strain>
    </source>
</reference>
<keyword evidence="1" id="KW-0812">Transmembrane</keyword>
<dbReference type="InterPro" id="IPR046513">
    <property type="entry name" value="DUF6691"/>
</dbReference>
<dbReference type="EMBL" id="AAQH01000001">
    <property type="protein sequence ID" value="EAT13784.1"/>
    <property type="molecule type" value="Genomic_DNA"/>
</dbReference>
<dbReference type="AlphaFoldDB" id="Q1N608"/>
<feature type="transmembrane region" description="Helical" evidence="1">
    <location>
        <begin position="81"/>
        <end position="101"/>
    </location>
</feature>
<keyword evidence="3" id="KW-1185">Reference proteome</keyword>
<dbReference type="STRING" id="207949.RED65_10339"/>
<evidence type="ECO:0000313" key="2">
    <source>
        <dbReference type="EMBL" id="EAT13784.1"/>
    </source>
</evidence>
<dbReference type="HOGENOM" id="CLU_037802_2_1_6"/>
<gene>
    <name evidence="2" type="ORF">RED65_10339</name>
</gene>
<dbReference type="Pfam" id="PF20398">
    <property type="entry name" value="DUF6691"/>
    <property type="match status" value="1"/>
</dbReference>
<keyword evidence="1" id="KW-1133">Transmembrane helix</keyword>
<evidence type="ECO:0000313" key="3">
    <source>
        <dbReference type="Proteomes" id="UP000004263"/>
    </source>
</evidence>
<name>Q1N608_9GAMM</name>
<proteinExistence type="predicted"/>
<comment type="caution">
    <text evidence="2">The sequence shown here is derived from an EMBL/GenBank/DDBJ whole genome shotgun (WGS) entry which is preliminary data.</text>
</comment>
<evidence type="ECO:0000256" key="1">
    <source>
        <dbReference type="SAM" id="Phobius"/>
    </source>
</evidence>